<dbReference type="CDD" id="cd07153">
    <property type="entry name" value="Fur_like"/>
    <property type="match status" value="1"/>
</dbReference>
<dbReference type="PANTHER" id="PTHR33202">
    <property type="entry name" value="ZINC UPTAKE REGULATION PROTEIN"/>
    <property type="match status" value="1"/>
</dbReference>
<dbReference type="GO" id="GO:0000976">
    <property type="term" value="F:transcription cis-regulatory region binding"/>
    <property type="evidence" value="ECO:0007669"/>
    <property type="project" value="TreeGrafter"/>
</dbReference>
<evidence type="ECO:0000313" key="2">
    <source>
        <dbReference type="EMBL" id="CAI8000941.1"/>
    </source>
</evidence>
<sequence>MIYYPAGFIWDGIEVLTTQEDLVARLKPLGIRLTPQRLAIAEVVVNSADHPPVRQVFERVRDFFPYVTLATVYSTLGLLEQVGIVRELHFQKQSRYDANLSPHANLVCLGCGAVVEGRVGRKKSGVAELERAISLRGDFQAENSRAALVTFTTDTVELIPLTALDGDLAAQTQWLQSVRDLETKNEGAFILDAVDDAHEMLITLNDSTRRNVIVLLTDGADGGISELDGSLVVSEVDRATLVEKLKNSQVNELAVHTIGLWEEADHGSLMVLSEATENGRYIYASR</sequence>
<dbReference type="Gene3D" id="3.40.50.410">
    <property type="entry name" value="von Willebrand factor, type A domain"/>
    <property type="match status" value="1"/>
</dbReference>
<dbReference type="Proteomes" id="UP001174909">
    <property type="component" value="Unassembled WGS sequence"/>
</dbReference>
<proteinExistence type="predicted"/>
<keyword evidence="3" id="KW-1185">Reference proteome</keyword>
<dbReference type="EMBL" id="CASHTH010000421">
    <property type="protein sequence ID" value="CAI8000941.1"/>
    <property type="molecule type" value="Genomic_DNA"/>
</dbReference>
<dbReference type="Pfam" id="PF00092">
    <property type="entry name" value="VWA"/>
    <property type="match status" value="1"/>
</dbReference>
<dbReference type="PROSITE" id="PS50234">
    <property type="entry name" value="VWFA"/>
    <property type="match status" value="1"/>
</dbReference>
<gene>
    <name evidence="2" type="ORF">GBAR_LOCUS3065</name>
</gene>
<name>A0AA35R3K3_GEOBA</name>
<dbReference type="SUPFAM" id="SSF53300">
    <property type="entry name" value="vWA-like"/>
    <property type="match status" value="1"/>
</dbReference>
<dbReference type="PANTHER" id="PTHR33202:SF7">
    <property type="entry name" value="FERRIC UPTAKE REGULATION PROTEIN"/>
    <property type="match status" value="1"/>
</dbReference>
<dbReference type="GO" id="GO:1900376">
    <property type="term" value="P:regulation of secondary metabolite biosynthetic process"/>
    <property type="evidence" value="ECO:0007669"/>
    <property type="project" value="TreeGrafter"/>
</dbReference>
<dbReference type="InterPro" id="IPR002481">
    <property type="entry name" value="FUR"/>
</dbReference>
<dbReference type="Pfam" id="PF01475">
    <property type="entry name" value="FUR"/>
    <property type="match status" value="1"/>
</dbReference>
<reference evidence="2" key="1">
    <citation type="submission" date="2023-03" db="EMBL/GenBank/DDBJ databases">
        <authorList>
            <person name="Steffen K."/>
            <person name="Cardenas P."/>
        </authorList>
    </citation>
    <scope>NUCLEOTIDE SEQUENCE</scope>
</reference>
<evidence type="ECO:0000313" key="3">
    <source>
        <dbReference type="Proteomes" id="UP001174909"/>
    </source>
</evidence>
<dbReference type="InterPro" id="IPR036390">
    <property type="entry name" value="WH_DNA-bd_sf"/>
</dbReference>
<feature type="domain" description="VWFA" evidence="1">
    <location>
        <begin position="103"/>
        <end position="286"/>
    </location>
</feature>
<dbReference type="InterPro" id="IPR036465">
    <property type="entry name" value="vWFA_dom_sf"/>
</dbReference>
<dbReference type="CDD" id="cd00198">
    <property type="entry name" value="vWFA"/>
    <property type="match status" value="1"/>
</dbReference>
<dbReference type="InterPro" id="IPR036388">
    <property type="entry name" value="WH-like_DNA-bd_sf"/>
</dbReference>
<dbReference type="SUPFAM" id="SSF46785">
    <property type="entry name" value="Winged helix' DNA-binding domain"/>
    <property type="match status" value="1"/>
</dbReference>
<organism evidence="2 3">
    <name type="scientific">Geodia barretti</name>
    <name type="common">Barrett's horny sponge</name>
    <dbReference type="NCBI Taxonomy" id="519541"/>
    <lineage>
        <taxon>Eukaryota</taxon>
        <taxon>Metazoa</taxon>
        <taxon>Porifera</taxon>
        <taxon>Demospongiae</taxon>
        <taxon>Heteroscleromorpha</taxon>
        <taxon>Tetractinellida</taxon>
        <taxon>Astrophorina</taxon>
        <taxon>Geodiidae</taxon>
        <taxon>Geodia</taxon>
    </lineage>
</organism>
<dbReference type="GO" id="GO:0003700">
    <property type="term" value="F:DNA-binding transcription factor activity"/>
    <property type="evidence" value="ECO:0007669"/>
    <property type="project" value="InterPro"/>
</dbReference>
<dbReference type="Gene3D" id="1.10.10.10">
    <property type="entry name" value="Winged helix-like DNA-binding domain superfamily/Winged helix DNA-binding domain"/>
    <property type="match status" value="1"/>
</dbReference>
<dbReference type="GO" id="GO:0045892">
    <property type="term" value="P:negative regulation of DNA-templated transcription"/>
    <property type="evidence" value="ECO:0007669"/>
    <property type="project" value="TreeGrafter"/>
</dbReference>
<dbReference type="GO" id="GO:0008270">
    <property type="term" value="F:zinc ion binding"/>
    <property type="evidence" value="ECO:0007669"/>
    <property type="project" value="TreeGrafter"/>
</dbReference>
<accession>A0AA35R3K3</accession>
<dbReference type="InterPro" id="IPR002035">
    <property type="entry name" value="VWF_A"/>
</dbReference>
<evidence type="ECO:0000259" key="1">
    <source>
        <dbReference type="PROSITE" id="PS50234"/>
    </source>
</evidence>
<dbReference type="AlphaFoldDB" id="A0AA35R3K3"/>
<comment type="caution">
    <text evidence="2">The sequence shown here is derived from an EMBL/GenBank/DDBJ whole genome shotgun (WGS) entry which is preliminary data.</text>
</comment>
<protein>
    <submittedName>
        <fullName evidence="2">Peroxide-responsive repressor PerR</fullName>
    </submittedName>
</protein>